<comment type="similarity">
    <text evidence="2">Belongs to the dethiobiotin synthetase family.</text>
</comment>
<keyword evidence="2" id="KW-0460">Magnesium</keyword>
<dbReference type="InterPro" id="IPR004472">
    <property type="entry name" value="DTB_synth_BioD"/>
</dbReference>
<feature type="active site" evidence="2">
    <location>
        <position position="37"/>
    </location>
</feature>
<feature type="binding site" evidence="2">
    <location>
        <begin position="206"/>
        <end position="208"/>
    </location>
    <ligand>
        <name>ATP</name>
        <dbReference type="ChEBI" id="CHEBI:30616"/>
    </ligand>
</feature>
<dbReference type="GO" id="GO:0004141">
    <property type="term" value="F:dethiobiotin synthase activity"/>
    <property type="evidence" value="ECO:0007669"/>
    <property type="project" value="UniProtKB-EC"/>
</dbReference>
<feature type="binding site" evidence="2">
    <location>
        <position position="117"/>
    </location>
    <ligand>
        <name>Mg(2+)</name>
        <dbReference type="ChEBI" id="CHEBI:18420"/>
    </ligand>
</feature>
<name>A0ABV7M0F3_9GAMM</name>
<feature type="binding site" evidence="2">
    <location>
        <begin position="12"/>
        <end position="17"/>
    </location>
    <ligand>
        <name>ATP</name>
        <dbReference type="ChEBI" id="CHEBI:30616"/>
    </ligand>
</feature>
<comment type="subcellular location">
    <subcellularLocation>
        <location evidence="2">Cytoplasm</location>
    </subcellularLocation>
</comment>
<dbReference type="EC" id="6.3.3.3" evidence="2"/>
<dbReference type="NCBIfam" id="TIGR00347">
    <property type="entry name" value="bioD"/>
    <property type="match status" value="1"/>
</dbReference>
<comment type="subunit">
    <text evidence="2">Homodimer.</text>
</comment>
<dbReference type="EMBL" id="JBHRUH010000015">
    <property type="protein sequence ID" value="MFC3292366.1"/>
    <property type="molecule type" value="Genomic_DNA"/>
</dbReference>
<dbReference type="SUPFAM" id="SSF52540">
    <property type="entry name" value="P-loop containing nucleoside triphosphate hydrolases"/>
    <property type="match status" value="1"/>
</dbReference>
<dbReference type="HAMAP" id="MF_00336">
    <property type="entry name" value="BioD"/>
    <property type="match status" value="1"/>
</dbReference>
<dbReference type="PANTHER" id="PTHR43210:SF5">
    <property type="entry name" value="DETHIOBIOTIN SYNTHETASE"/>
    <property type="match status" value="1"/>
</dbReference>
<gene>
    <name evidence="2 3" type="primary">bioD</name>
    <name evidence="3" type="ORF">ACFOEI_09815</name>
</gene>
<evidence type="ECO:0000256" key="1">
    <source>
        <dbReference type="ARBA" id="ARBA00022756"/>
    </source>
</evidence>
<comment type="cofactor">
    <cofactor evidence="2">
        <name>Mg(2+)</name>
        <dbReference type="ChEBI" id="CHEBI:18420"/>
    </cofactor>
</comment>
<dbReference type="CDD" id="cd03109">
    <property type="entry name" value="DTBS"/>
    <property type="match status" value="1"/>
</dbReference>
<dbReference type="Pfam" id="PF13500">
    <property type="entry name" value="AAA_26"/>
    <property type="match status" value="1"/>
</dbReference>
<dbReference type="Proteomes" id="UP001595640">
    <property type="component" value="Unassembled WGS sequence"/>
</dbReference>
<feature type="binding site" evidence="2">
    <location>
        <begin position="117"/>
        <end position="120"/>
    </location>
    <ligand>
        <name>ATP</name>
        <dbReference type="ChEBI" id="CHEBI:30616"/>
    </ligand>
</feature>
<keyword evidence="2" id="KW-0479">Metal-binding</keyword>
<keyword evidence="2" id="KW-0547">Nucleotide-binding</keyword>
<dbReference type="Gene3D" id="3.40.50.300">
    <property type="entry name" value="P-loop containing nucleotide triphosphate hydrolases"/>
    <property type="match status" value="1"/>
</dbReference>
<keyword evidence="2" id="KW-0067">ATP-binding</keyword>
<comment type="caution">
    <text evidence="2">Lacks conserved residue(s) required for the propagation of feature annotation.</text>
</comment>
<feature type="binding site" evidence="2">
    <location>
        <position position="54"/>
    </location>
    <ligand>
        <name>Mg(2+)</name>
        <dbReference type="ChEBI" id="CHEBI:18420"/>
    </ligand>
</feature>
<accession>A0ABV7M0F3</accession>
<keyword evidence="2 3" id="KW-0436">Ligase</keyword>
<dbReference type="RefSeq" id="WP_019017976.1">
    <property type="nucleotide sequence ID" value="NZ_BMXD01000002.1"/>
</dbReference>
<comment type="function">
    <text evidence="2">Catalyzes a mechanistically unusual reaction, the ATP-dependent insertion of CO2 between the N7 and N8 nitrogen atoms of 7,8-diaminopelargonic acid (DAPA, also called 7,8-diammoniononanoate) to form a ureido ring.</text>
</comment>
<sequence>MKHYFVTGTDTDAGKTLVSAALLTRARRLGHTTLGLKPVAAGCERDGDTLRNIDALLLQAASSPQVEYSVVNPVALEPPIAPHLAAHRAGLRLRLDEIETKIRGTLNASPRDIILIEGAGGWRVPLNESEDLSGLAVRLGWPVILVVGMRLGCISHARLTLEAIRADGLHVAGWVATRIDPGMRDYDANLATLHHCLDAPCLGVIPWLGEASAEESDLAALQAKANKAAEYLYKLEVSD</sequence>
<keyword evidence="4" id="KW-1185">Reference proteome</keyword>
<organism evidence="3 4">
    <name type="scientific">Modicisalibacter luteus</name>
    <dbReference type="NCBI Taxonomy" id="453962"/>
    <lineage>
        <taxon>Bacteria</taxon>
        <taxon>Pseudomonadati</taxon>
        <taxon>Pseudomonadota</taxon>
        <taxon>Gammaproteobacteria</taxon>
        <taxon>Oceanospirillales</taxon>
        <taxon>Halomonadaceae</taxon>
        <taxon>Modicisalibacter</taxon>
    </lineage>
</organism>
<reference evidence="4" key="1">
    <citation type="journal article" date="2019" name="Int. J. Syst. Evol. Microbiol.">
        <title>The Global Catalogue of Microorganisms (GCM) 10K type strain sequencing project: providing services to taxonomists for standard genome sequencing and annotation.</title>
        <authorList>
            <consortium name="The Broad Institute Genomics Platform"/>
            <consortium name="The Broad Institute Genome Sequencing Center for Infectious Disease"/>
            <person name="Wu L."/>
            <person name="Ma J."/>
        </authorList>
    </citation>
    <scope>NUCLEOTIDE SEQUENCE [LARGE SCALE GENOMIC DNA]</scope>
    <source>
        <strain evidence="4">KCTC 12847</strain>
    </source>
</reference>
<evidence type="ECO:0000313" key="4">
    <source>
        <dbReference type="Proteomes" id="UP001595640"/>
    </source>
</evidence>
<dbReference type="PANTHER" id="PTHR43210">
    <property type="entry name" value="DETHIOBIOTIN SYNTHETASE"/>
    <property type="match status" value="1"/>
</dbReference>
<comment type="pathway">
    <text evidence="2">Cofactor biosynthesis; biotin biosynthesis; biotin from 7,8-diaminononanoate: step 1/2.</text>
</comment>
<evidence type="ECO:0000313" key="3">
    <source>
        <dbReference type="EMBL" id="MFC3292366.1"/>
    </source>
</evidence>
<evidence type="ECO:0000256" key="2">
    <source>
        <dbReference type="HAMAP-Rule" id="MF_00336"/>
    </source>
</evidence>
<comment type="caution">
    <text evidence="3">The sequence shown here is derived from an EMBL/GenBank/DDBJ whole genome shotgun (WGS) entry which is preliminary data.</text>
</comment>
<keyword evidence="2" id="KW-0963">Cytoplasm</keyword>
<keyword evidence="1 2" id="KW-0093">Biotin biosynthesis</keyword>
<dbReference type="PIRSF" id="PIRSF006755">
    <property type="entry name" value="DTB_synth"/>
    <property type="match status" value="1"/>
</dbReference>
<comment type="catalytic activity">
    <reaction evidence="2">
        <text>(7R,8S)-7,8-diammoniononanoate + CO2 + ATP = (4R,5S)-dethiobiotin + ADP + phosphate + 3 H(+)</text>
        <dbReference type="Rhea" id="RHEA:15805"/>
        <dbReference type="ChEBI" id="CHEBI:15378"/>
        <dbReference type="ChEBI" id="CHEBI:16526"/>
        <dbReference type="ChEBI" id="CHEBI:30616"/>
        <dbReference type="ChEBI" id="CHEBI:43474"/>
        <dbReference type="ChEBI" id="CHEBI:149469"/>
        <dbReference type="ChEBI" id="CHEBI:149473"/>
        <dbReference type="ChEBI" id="CHEBI:456216"/>
        <dbReference type="EC" id="6.3.3.3"/>
    </reaction>
</comment>
<feature type="binding site" evidence="2">
    <location>
        <position position="54"/>
    </location>
    <ligand>
        <name>ATP</name>
        <dbReference type="ChEBI" id="CHEBI:30616"/>
    </ligand>
</feature>
<proteinExistence type="inferred from homology"/>
<dbReference type="InterPro" id="IPR027417">
    <property type="entry name" value="P-loop_NTPase"/>
</dbReference>
<protein>
    <recommendedName>
        <fullName evidence="2">ATP-dependent dethiobiotin synthetase BioD</fullName>
        <ecNumber evidence="2">6.3.3.3</ecNumber>
    </recommendedName>
    <alternativeName>
        <fullName evidence="2">DTB synthetase</fullName>
        <shortName evidence="2">DTBS</shortName>
    </alternativeName>
    <alternativeName>
        <fullName evidence="2">Dethiobiotin synthase</fullName>
    </alternativeName>
</protein>
<feature type="binding site" evidence="2">
    <location>
        <position position="16"/>
    </location>
    <ligand>
        <name>Mg(2+)</name>
        <dbReference type="ChEBI" id="CHEBI:18420"/>
    </ligand>
</feature>